<dbReference type="Proteomes" id="UP000644699">
    <property type="component" value="Unassembled WGS sequence"/>
</dbReference>
<dbReference type="FunFam" id="3.40.50.10050:FF:000001">
    <property type="entry name" value="Translation initiation factor IF-2"/>
    <property type="match status" value="1"/>
</dbReference>
<feature type="compositionally biased region" description="Polar residues" evidence="10">
    <location>
        <begin position="29"/>
        <end position="44"/>
    </location>
</feature>
<dbReference type="CDD" id="cd03692">
    <property type="entry name" value="mtIF2_IVc"/>
    <property type="match status" value="1"/>
</dbReference>
<feature type="compositionally biased region" description="Low complexity" evidence="10">
    <location>
        <begin position="72"/>
        <end position="87"/>
    </location>
</feature>
<dbReference type="SUPFAM" id="SSF50447">
    <property type="entry name" value="Translation proteins"/>
    <property type="match status" value="2"/>
</dbReference>
<evidence type="ECO:0000259" key="11">
    <source>
        <dbReference type="PROSITE" id="PS51722"/>
    </source>
</evidence>
<dbReference type="InterPro" id="IPR009000">
    <property type="entry name" value="Transl_B-barrel_sf"/>
</dbReference>
<dbReference type="EMBL" id="BMIQ01000010">
    <property type="protein sequence ID" value="GGE21968.1"/>
    <property type="molecule type" value="Genomic_DNA"/>
</dbReference>
<keyword evidence="6 8" id="KW-0648">Protein biosynthesis</keyword>
<evidence type="ECO:0000256" key="3">
    <source>
        <dbReference type="ARBA" id="ARBA00022490"/>
    </source>
</evidence>
<reference evidence="12" key="2">
    <citation type="submission" date="2020-09" db="EMBL/GenBank/DDBJ databases">
        <authorList>
            <person name="Sun Q."/>
            <person name="Zhou Y."/>
        </authorList>
    </citation>
    <scope>NUCLEOTIDE SEQUENCE</scope>
    <source>
        <strain evidence="12">CGMCC 1.15367</strain>
    </source>
</reference>
<dbReference type="GO" id="GO:0003924">
    <property type="term" value="F:GTPase activity"/>
    <property type="evidence" value="ECO:0007669"/>
    <property type="project" value="UniProtKB-UniRule"/>
</dbReference>
<gene>
    <name evidence="8" type="primary">infB</name>
    <name evidence="12" type="ORF">GCM10011390_46650</name>
</gene>
<dbReference type="GO" id="GO:0003743">
    <property type="term" value="F:translation initiation factor activity"/>
    <property type="evidence" value="ECO:0007669"/>
    <property type="project" value="UniProtKB-UniRule"/>
</dbReference>
<accession>A0A917A1H4</accession>
<feature type="compositionally biased region" description="Gly residues" evidence="10">
    <location>
        <begin position="404"/>
        <end position="451"/>
    </location>
</feature>
<dbReference type="Pfam" id="PF04760">
    <property type="entry name" value="IF2_N"/>
    <property type="match status" value="1"/>
</dbReference>
<dbReference type="FunFam" id="2.40.30.10:FF:000008">
    <property type="entry name" value="Translation initiation factor IF-2"/>
    <property type="match status" value="1"/>
</dbReference>
<dbReference type="Pfam" id="PF08364">
    <property type="entry name" value="IF2_assoc"/>
    <property type="match status" value="1"/>
</dbReference>
<dbReference type="InterPro" id="IPR036925">
    <property type="entry name" value="TIF_IF2_dom3_sf"/>
</dbReference>
<comment type="caution">
    <text evidence="12">The sequence shown here is derived from an EMBL/GenBank/DDBJ whole genome shotgun (WGS) entry which is preliminary data.</text>
</comment>
<dbReference type="Gene3D" id="2.40.30.10">
    <property type="entry name" value="Translation factors"/>
    <property type="match status" value="2"/>
</dbReference>
<proteinExistence type="inferred from homology"/>
<dbReference type="InterPro" id="IPR005225">
    <property type="entry name" value="Small_GTP-bd"/>
</dbReference>
<evidence type="ECO:0000256" key="4">
    <source>
        <dbReference type="ARBA" id="ARBA00022540"/>
    </source>
</evidence>
<dbReference type="PROSITE" id="PS01176">
    <property type="entry name" value="IF2"/>
    <property type="match status" value="1"/>
</dbReference>
<dbReference type="InterPro" id="IPR015760">
    <property type="entry name" value="TIF_IF2"/>
</dbReference>
<dbReference type="GO" id="GO:0005829">
    <property type="term" value="C:cytosol"/>
    <property type="evidence" value="ECO:0007669"/>
    <property type="project" value="TreeGrafter"/>
</dbReference>
<feature type="region of interest" description="Disordered" evidence="10">
    <location>
        <begin position="1"/>
        <end position="547"/>
    </location>
</feature>
<feature type="compositionally biased region" description="Low complexity" evidence="10">
    <location>
        <begin position="12"/>
        <end position="23"/>
    </location>
</feature>
<feature type="compositionally biased region" description="Basic and acidic residues" evidence="10">
    <location>
        <begin position="1"/>
        <end position="11"/>
    </location>
</feature>
<sequence>MNDTKSGDDKTLSVTTKKTLSLKPGGGAQQSTVRQNFSHGRTNNVVVETKKRRVVRPEDGKPEPAPVPAPAPAAAKPAVPAPAAAAPRPAPSQPAPASPAPVEAAAPRPAAPVTPAPQPAPAPVVAKEPEPRPAAPTPAPVPAAPAPAPAAAQPAPSAPVASAPAAAAPEAKSVAAAPEASRPAPAAPQPSAPRPAETPRAENRPAPAQDQRRPGAPGASQNRPGSGPQGAGRPGQSGAPQPARGPSGAPISRPASGAPGGRPGAPQGARPGQSGAPGARQPRGAVLSDLSSREMDARRRALELARQREAEDKRLFREEEARRVAEDERRRREREESELRQLEEQIRLEAEAEARKKAEEEAARRAASEPPRERDRERESRDGRSQGSYAPSYRSGAGESRGPRPGGAAGGPGRGPGGPGGAGRSAGGPGGAGRSAGGPGGVGRPGGGGGFTPAPSPIGGGFEEDASSRGAPRGIGARRAPTARPGAAARPDAAAKPTRTTRGADDRRGGKLTLDKALTSEEGARGRSLSSMRRRQEKFKRSQMNQPREKIVREVTVPETITLQELANRMTERAVDVVKFLMSQGQMMKPGDVIDGDLAELIATEFGHTVKRVAASDIEEGFFNVADDIEKMQPRPPVVTIMGHVDHGKTSLLDAIRKTNVVSGEAGGITQHIGAYQIDYEDRKITFIDTPGHEAFTAMRARGAQATDIAVLVVAADDSVMPQTVESIRHAKAAGVPIIVAINKIDRASADPVRVRTQLLQHEVFVESLGGEVLDVEVSAKTGTGIDNLIEAILLQAELLDLKADPDRTAEGVVIEAQLDRGRGPVATVLVQAGTLKTGDIVVAGDMWGRVRAIVDDMGRQLKEAPPSMPVEVLGLSGTPGAGDRFAVVSDEARAREISEYRQRLAREKQVAKAAGQRGSLEQMMSQLQSTGLKEFPLLIKGDVQGSVEAIQVALERLGNDEVKARIVHSGAGAITESDVQLASTVDAAIIGFNVRANAQARQAAEAQGIEIRYYNIIYDLVDDVKSAMSGLLSPERRETFIGNAEILEVFQITKIGKVAGCRVTEGKVERGAGVRLIRNGVVIHEGTLKTLKRFKDEVAEVPGGQECGMAFQNYDNILAGDVIECFRVEHVARTL</sequence>
<dbReference type="NCBIfam" id="TIGR00231">
    <property type="entry name" value="small_GTP"/>
    <property type="match status" value="1"/>
</dbReference>
<feature type="compositionally biased region" description="Low complexity" evidence="10">
    <location>
        <begin position="469"/>
        <end position="501"/>
    </location>
</feature>
<dbReference type="InterPro" id="IPR027417">
    <property type="entry name" value="P-loop_NTPase"/>
</dbReference>
<evidence type="ECO:0000256" key="9">
    <source>
        <dbReference type="RuleBase" id="RU000644"/>
    </source>
</evidence>
<dbReference type="Gene3D" id="3.40.50.10050">
    <property type="entry name" value="Translation initiation factor IF- 2, domain 3"/>
    <property type="match status" value="1"/>
</dbReference>
<feature type="binding site" evidence="8">
    <location>
        <begin position="689"/>
        <end position="693"/>
    </location>
    <ligand>
        <name>GTP</name>
        <dbReference type="ChEBI" id="CHEBI:37565"/>
    </ligand>
</feature>
<dbReference type="NCBIfam" id="TIGR00487">
    <property type="entry name" value="IF-2"/>
    <property type="match status" value="1"/>
</dbReference>
<keyword evidence="5 8" id="KW-0547">Nucleotide-binding</keyword>
<evidence type="ECO:0000256" key="5">
    <source>
        <dbReference type="ARBA" id="ARBA00022741"/>
    </source>
</evidence>
<dbReference type="PRINTS" id="PR01217">
    <property type="entry name" value="PRICHEXTENSN"/>
</dbReference>
<dbReference type="FunFam" id="2.40.30.10:FF:000007">
    <property type="entry name" value="Translation initiation factor IF-2"/>
    <property type="match status" value="1"/>
</dbReference>
<dbReference type="Pfam" id="PF11987">
    <property type="entry name" value="IF-2"/>
    <property type="match status" value="1"/>
</dbReference>
<feature type="binding site" evidence="8">
    <location>
        <begin position="643"/>
        <end position="650"/>
    </location>
    <ligand>
        <name>GTP</name>
        <dbReference type="ChEBI" id="CHEBI:37565"/>
    </ligand>
</feature>
<keyword evidence="7 8" id="KW-0342">GTP-binding</keyword>
<keyword evidence="3 8" id="KW-0963">Cytoplasm</keyword>
<feature type="binding site" evidence="8">
    <location>
        <begin position="743"/>
        <end position="746"/>
    </location>
    <ligand>
        <name>GTP</name>
        <dbReference type="ChEBI" id="CHEBI:37565"/>
    </ligand>
</feature>
<feature type="compositionally biased region" description="Low complexity" evidence="10">
    <location>
        <begin position="149"/>
        <end position="184"/>
    </location>
</feature>
<protein>
    <recommendedName>
        <fullName evidence="2 8">Translation initiation factor IF-2</fullName>
    </recommendedName>
</protein>
<dbReference type="AlphaFoldDB" id="A0A917A1H4"/>
<comment type="function">
    <text evidence="8 9">One of the essential components for the initiation of protein synthesis. Protects formylmethionyl-tRNA from spontaneous hydrolysis and promotes its binding to the 30S ribosomal subunits. Also involved in the hydrolysis of GTP during the formation of the 70S ribosomal complex.</text>
</comment>
<feature type="domain" description="Tr-type G" evidence="11">
    <location>
        <begin position="634"/>
        <end position="803"/>
    </location>
</feature>
<evidence type="ECO:0000313" key="12">
    <source>
        <dbReference type="EMBL" id="GGE21968.1"/>
    </source>
</evidence>
<dbReference type="InterPro" id="IPR000795">
    <property type="entry name" value="T_Tr_GTP-bd_dom"/>
</dbReference>
<dbReference type="FunFam" id="3.40.50.300:FF:000019">
    <property type="entry name" value="Translation initiation factor IF-2"/>
    <property type="match status" value="1"/>
</dbReference>
<comment type="subcellular location">
    <subcellularLocation>
        <location evidence="8">Cytoplasm</location>
    </subcellularLocation>
</comment>
<dbReference type="InterPro" id="IPR044145">
    <property type="entry name" value="IF2_II"/>
</dbReference>
<dbReference type="InterPro" id="IPR023115">
    <property type="entry name" value="TIF_IF2_dom3"/>
</dbReference>
<evidence type="ECO:0000256" key="6">
    <source>
        <dbReference type="ARBA" id="ARBA00022917"/>
    </source>
</evidence>
<dbReference type="GO" id="GO:0005525">
    <property type="term" value="F:GTP binding"/>
    <property type="evidence" value="ECO:0007669"/>
    <property type="project" value="UniProtKB-KW"/>
</dbReference>
<dbReference type="PANTHER" id="PTHR43381:SF5">
    <property type="entry name" value="TR-TYPE G DOMAIN-CONTAINING PROTEIN"/>
    <property type="match status" value="1"/>
</dbReference>
<feature type="compositionally biased region" description="Pro residues" evidence="10">
    <location>
        <begin position="132"/>
        <end position="148"/>
    </location>
</feature>
<dbReference type="InterPro" id="IPR000178">
    <property type="entry name" value="TF_IF2_bacterial-like"/>
</dbReference>
<feature type="compositionally biased region" description="Basic and acidic residues" evidence="10">
    <location>
        <begin position="291"/>
        <end position="384"/>
    </location>
</feature>
<dbReference type="InterPro" id="IPR013575">
    <property type="entry name" value="IF2_assoc_dom_bac"/>
</dbReference>
<evidence type="ECO:0000256" key="8">
    <source>
        <dbReference type="HAMAP-Rule" id="MF_00100"/>
    </source>
</evidence>
<dbReference type="CDD" id="cd01887">
    <property type="entry name" value="IF2_eIF5B"/>
    <property type="match status" value="1"/>
</dbReference>
<organism evidence="12 13">
    <name type="scientific">Aureimonas endophytica</name>
    <dbReference type="NCBI Taxonomy" id="2027858"/>
    <lineage>
        <taxon>Bacteria</taxon>
        <taxon>Pseudomonadati</taxon>
        <taxon>Pseudomonadota</taxon>
        <taxon>Alphaproteobacteria</taxon>
        <taxon>Hyphomicrobiales</taxon>
        <taxon>Aurantimonadaceae</taxon>
        <taxon>Aureimonas</taxon>
    </lineage>
</organism>
<feature type="compositionally biased region" description="Low complexity" evidence="10">
    <location>
        <begin position="264"/>
        <end position="280"/>
    </location>
</feature>
<dbReference type="RefSeq" id="WP_188912832.1">
    <property type="nucleotide sequence ID" value="NZ_BMIQ01000010.1"/>
</dbReference>
<evidence type="ECO:0000256" key="2">
    <source>
        <dbReference type="ARBA" id="ARBA00020675"/>
    </source>
</evidence>
<dbReference type="Pfam" id="PF00009">
    <property type="entry name" value="GTP_EFTU"/>
    <property type="match status" value="1"/>
</dbReference>
<dbReference type="CDD" id="cd03702">
    <property type="entry name" value="IF2_mtIF2_II"/>
    <property type="match status" value="1"/>
</dbReference>
<dbReference type="SUPFAM" id="SSF52156">
    <property type="entry name" value="Initiation factor IF2/eIF5b, domain 3"/>
    <property type="match status" value="1"/>
</dbReference>
<reference evidence="12" key="1">
    <citation type="journal article" date="2014" name="Int. J. Syst. Evol. Microbiol.">
        <title>Complete genome sequence of Corynebacterium casei LMG S-19264T (=DSM 44701T), isolated from a smear-ripened cheese.</title>
        <authorList>
            <consortium name="US DOE Joint Genome Institute (JGI-PGF)"/>
            <person name="Walter F."/>
            <person name="Albersmeier A."/>
            <person name="Kalinowski J."/>
            <person name="Ruckert C."/>
        </authorList>
    </citation>
    <scope>NUCLEOTIDE SEQUENCE</scope>
    <source>
        <strain evidence="12">CGMCC 1.15367</strain>
    </source>
</reference>
<feature type="region of interest" description="G-domain" evidence="8">
    <location>
        <begin position="637"/>
        <end position="785"/>
    </location>
</feature>
<evidence type="ECO:0000256" key="1">
    <source>
        <dbReference type="ARBA" id="ARBA00007733"/>
    </source>
</evidence>
<keyword evidence="13" id="KW-1185">Reference proteome</keyword>
<dbReference type="Gene3D" id="3.40.50.300">
    <property type="entry name" value="P-loop containing nucleotide triphosphate hydrolases"/>
    <property type="match status" value="1"/>
</dbReference>
<dbReference type="InterPro" id="IPR053905">
    <property type="entry name" value="EF-G-like_DII"/>
</dbReference>
<name>A0A917A1H4_9HYPH</name>
<dbReference type="SUPFAM" id="SSF52540">
    <property type="entry name" value="P-loop containing nucleoside triphosphate hydrolases"/>
    <property type="match status" value="1"/>
</dbReference>
<keyword evidence="4 8" id="KW-0396">Initiation factor</keyword>
<dbReference type="Pfam" id="PF22042">
    <property type="entry name" value="EF-G_D2"/>
    <property type="match status" value="1"/>
</dbReference>
<dbReference type="HAMAP" id="MF_00100_B">
    <property type="entry name" value="IF_2_B"/>
    <property type="match status" value="1"/>
</dbReference>
<evidence type="ECO:0000313" key="13">
    <source>
        <dbReference type="Proteomes" id="UP000644699"/>
    </source>
</evidence>
<feature type="compositionally biased region" description="Pro residues" evidence="10">
    <location>
        <begin position="88"/>
        <end position="99"/>
    </location>
</feature>
<evidence type="ECO:0000256" key="10">
    <source>
        <dbReference type="SAM" id="MobiDB-lite"/>
    </source>
</evidence>
<feature type="compositionally biased region" description="Pro residues" evidence="10">
    <location>
        <begin position="109"/>
        <end position="122"/>
    </location>
</feature>
<comment type="similarity">
    <text evidence="1 8 9">Belongs to the TRAFAC class translation factor GTPase superfamily. Classic translation factor GTPase family. IF-2 subfamily.</text>
</comment>
<evidence type="ECO:0000256" key="7">
    <source>
        <dbReference type="ARBA" id="ARBA00023134"/>
    </source>
</evidence>
<dbReference type="PROSITE" id="PS51722">
    <property type="entry name" value="G_TR_2"/>
    <property type="match status" value="1"/>
</dbReference>
<dbReference type="InterPro" id="IPR006847">
    <property type="entry name" value="IF2_N"/>
</dbReference>
<dbReference type="PANTHER" id="PTHR43381">
    <property type="entry name" value="TRANSLATION INITIATION FACTOR IF-2-RELATED"/>
    <property type="match status" value="1"/>
</dbReference>